<dbReference type="OrthoDB" id="88at2759"/>
<evidence type="ECO:0000256" key="1">
    <source>
        <dbReference type="ARBA" id="ARBA00010630"/>
    </source>
</evidence>
<evidence type="ECO:0000256" key="4">
    <source>
        <dbReference type="ARBA" id="ARBA00022741"/>
    </source>
</evidence>
<dbReference type="EC" id="2.7.11.1" evidence="2"/>
<dbReference type="GO" id="GO:0004674">
    <property type="term" value="F:protein serine/threonine kinase activity"/>
    <property type="evidence" value="ECO:0007669"/>
    <property type="project" value="UniProtKB-EC"/>
</dbReference>
<comment type="caution">
    <text evidence="9">The sequence shown here is derived from an EMBL/GenBank/DDBJ whole genome shotgun (WGS) entry which is preliminary data.</text>
</comment>
<dbReference type="GO" id="GO:0005524">
    <property type="term" value="F:ATP binding"/>
    <property type="evidence" value="ECO:0007669"/>
    <property type="project" value="UniProtKB-KW"/>
</dbReference>
<evidence type="ECO:0000313" key="10">
    <source>
        <dbReference type="Proteomes" id="UP000605970"/>
    </source>
</evidence>
<accession>A0A8S9ZDH5</accession>
<keyword evidence="4" id="KW-0547">Nucleotide-binding</keyword>
<proteinExistence type="inferred from homology"/>
<evidence type="ECO:0000256" key="5">
    <source>
        <dbReference type="ARBA" id="ARBA00022777"/>
    </source>
</evidence>
<dbReference type="AlphaFoldDB" id="A0A8S9ZDH5"/>
<dbReference type="PANTHER" id="PTHR12209:SF0">
    <property type="entry name" value="EKC_KEOPS COMPLEX SUBUNIT TP53RK"/>
    <property type="match status" value="1"/>
</dbReference>
<keyword evidence="10" id="KW-1185">Reference proteome</keyword>
<reference evidence="9" key="1">
    <citation type="journal article" date="2020" name="Ecol. Evol.">
        <title>Genome structure and content of the rice root-knot nematode (Meloidogyne graminicola).</title>
        <authorList>
            <person name="Phan N.T."/>
            <person name="Danchin E.G.J."/>
            <person name="Klopp C."/>
            <person name="Perfus-Barbeoch L."/>
            <person name="Kozlowski D.K."/>
            <person name="Koutsovoulos G.D."/>
            <person name="Lopez-Roques C."/>
            <person name="Bouchez O."/>
            <person name="Zahm M."/>
            <person name="Besnard G."/>
            <person name="Bellafiore S."/>
        </authorList>
    </citation>
    <scope>NUCLEOTIDE SEQUENCE</scope>
    <source>
        <strain evidence="9">VN-18</strain>
    </source>
</reference>
<dbReference type="GO" id="GO:0070525">
    <property type="term" value="P:tRNA threonylcarbamoyladenosine metabolic process"/>
    <property type="evidence" value="ECO:0007669"/>
    <property type="project" value="TreeGrafter"/>
</dbReference>
<keyword evidence="5" id="KW-0418">Kinase</keyword>
<dbReference type="InterPro" id="IPR011009">
    <property type="entry name" value="Kinase-like_dom_sf"/>
</dbReference>
<dbReference type="GO" id="GO:0000408">
    <property type="term" value="C:EKC/KEOPS complex"/>
    <property type="evidence" value="ECO:0007669"/>
    <property type="project" value="TreeGrafter"/>
</dbReference>
<evidence type="ECO:0000256" key="7">
    <source>
        <dbReference type="ARBA" id="ARBA00047899"/>
    </source>
</evidence>
<comment type="catalytic activity">
    <reaction evidence="7">
        <text>L-threonyl-[protein] + ATP = O-phospho-L-threonyl-[protein] + ADP + H(+)</text>
        <dbReference type="Rhea" id="RHEA:46608"/>
        <dbReference type="Rhea" id="RHEA-COMP:11060"/>
        <dbReference type="Rhea" id="RHEA-COMP:11605"/>
        <dbReference type="ChEBI" id="CHEBI:15378"/>
        <dbReference type="ChEBI" id="CHEBI:30013"/>
        <dbReference type="ChEBI" id="CHEBI:30616"/>
        <dbReference type="ChEBI" id="CHEBI:61977"/>
        <dbReference type="ChEBI" id="CHEBI:456216"/>
        <dbReference type="EC" id="2.7.11.1"/>
    </reaction>
</comment>
<keyword evidence="6" id="KW-0067">ATP-binding</keyword>
<dbReference type="SUPFAM" id="SSF56112">
    <property type="entry name" value="Protein kinase-like (PK-like)"/>
    <property type="match status" value="1"/>
</dbReference>
<name>A0A8S9ZDH5_9BILA</name>
<gene>
    <name evidence="9" type="ORF">Mgra_00009255</name>
</gene>
<evidence type="ECO:0000313" key="9">
    <source>
        <dbReference type="EMBL" id="KAF7629233.1"/>
    </source>
</evidence>
<evidence type="ECO:0000256" key="2">
    <source>
        <dbReference type="ARBA" id="ARBA00012513"/>
    </source>
</evidence>
<dbReference type="Gene3D" id="1.10.510.10">
    <property type="entry name" value="Transferase(Phosphotransferase) domain 1"/>
    <property type="match status" value="1"/>
</dbReference>
<dbReference type="PANTHER" id="PTHR12209">
    <property type="entry name" value="NON-SPECIFIC SERINE/THREONINE PROTEIN KINASE"/>
    <property type="match status" value="1"/>
</dbReference>
<protein>
    <recommendedName>
        <fullName evidence="2">non-specific serine/threonine protein kinase</fullName>
        <ecNumber evidence="2">2.7.11.1</ecNumber>
    </recommendedName>
</protein>
<evidence type="ECO:0000256" key="6">
    <source>
        <dbReference type="ARBA" id="ARBA00022840"/>
    </source>
</evidence>
<evidence type="ECO:0000256" key="3">
    <source>
        <dbReference type="ARBA" id="ARBA00022679"/>
    </source>
</evidence>
<sequence length="141" mass="16092">MLIENPQYSPIKSVQGMWTPSTWQDSAQNLYSCDLLPQNFQHNSFKRICYNFGLKLGTIIKNMHSNGLIHGDLTTSNVLRTRWSNGDASSFRNLMCDANVGMDFLMIKALQAYNEGAKDVENVLSRLDEVRMRGRKRDMIG</sequence>
<evidence type="ECO:0000256" key="8">
    <source>
        <dbReference type="ARBA" id="ARBA00048679"/>
    </source>
</evidence>
<dbReference type="GO" id="GO:0005829">
    <property type="term" value="C:cytosol"/>
    <property type="evidence" value="ECO:0007669"/>
    <property type="project" value="TreeGrafter"/>
</dbReference>
<dbReference type="EMBL" id="JABEBT010000145">
    <property type="protein sequence ID" value="KAF7629233.1"/>
    <property type="molecule type" value="Genomic_DNA"/>
</dbReference>
<keyword evidence="3" id="KW-0808">Transferase</keyword>
<comment type="catalytic activity">
    <reaction evidence="8">
        <text>L-seryl-[protein] + ATP = O-phospho-L-seryl-[protein] + ADP + H(+)</text>
        <dbReference type="Rhea" id="RHEA:17989"/>
        <dbReference type="Rhea" id="RHEA-COMP:9863"/>
        <dbReference type="Rhea" id="RHEA-COMP:11604"/>
        <dbReference type="ChEBI" id="CHEBI:15378"/>
        <dbReference type="ChEBI" id="CHEBI:29999"/>
        <dbReference type="ChEBI" id="CHEBI:30616"/>
        <dbReference type="ChEBI" id="CHEBI:83421"/>
        <dbReference type="ChEBI" id="CHEBI:456216"/>
        <dbReference type="EC" id="2.7.11.1"/>
    </reaction>
</comment>
<organism evidence="9 10">
    <name type="scientific">Meloidogyne graminicola</name>
    <dbReference type="NCBI Taxonomy" id="189291"/>
    <lineage>
        <taxon>Eukaryota</taxon>
        <taxon>Metazoa</taxon>
        <taxon>Ecdysozoa</taxon>
        <taxon>Nematoda</taxon>
        <taxon>Chromadorea</taxon>
        <taxon>Rhabditida</taxon>
        <taxon>Tylenchina</taxon>
        <taxon>Tylenchomorpha</taxon>
        <taxon>Tylenchoidea</taxon>
        <taxon>Meloidogynidae</taxon>
        <taxon>Meloidogyninae</taxon>
        <taxon>Meloidogyne</taxon>
    </lineage>
</organism>
<dbReference type="Proteomes" id="UP000605970">
    <property type="component" value="Unassembled WGS sequence"/>
</dbReference>
<comment type="similarity">
    <text evidence="1">Belongs to the protein kinase superfamily. BUD32 family.</text>
</comment>
<dbReference type="GO" id="GO:0005634">
    <property type="term" value="C:nucleus"/>
    <property type="evidence" value="ECO:0007669"/>
    <property type="project" value="TreeGrafter"/>
</dbReference>